<evidence type="ECO:0000313" key="1">
    <source>
        <dbReference type="EMBL" id="MBR7838873.1"/>
    </source>
</evidence>
<dbReference type="InterPro" id="IPR008775">
    <property type="entry name" value="Phytyl_CoA_dOase-like"/>
</dbReference>
<dbReference type="Gene3D" id="2.60.120.620">
    <property type="entry name" value="q2cbj1_9rhob like domain"/>
    <property type="match status" value="1"/>
</dbReference>
<protein>
    <submittedName>
        <fullName evidence="1">Phytanoyl-CoA dioxygenase family protein</fullName>
    </submittedName>
</protein>
<dbReference type="GO" id="GO:0016706">
    <property type="term" value="F:2-oxoglutarate-dependent dioxygenase activity"/>
    <property type="evidence" value="ECO:0007669"/>
    <property type="project" value="UniProtKB-ARBA"/>
</dbReference>
<dbReference type="PANTHER" id="PTHR40128:SF1">
    <property type="entry name" value="PHYTANOYL-COA HYDROXYLASE"/>
    <property type="match status" value="1"/>
</dbReference>
<organism evidence="1 2">
    <name type="scientific">Actinospica durhamensis</name>
    <dbReference type="NCBI Taxonomy" id="1508375"/>
    <lineage>
        <taxon>Bacteria</taxon>
        <taxon>Bacillati</taxon>
        <taxon>Actinomycetota</taxon>
        <taxon>Actinomycetes</taxon>
        <taxon>Catenulisporales</taxon>
        <taxon>Actinospicaceae</taxon>
        <taxon>Actinospica</taxon>
    </lineage>
</organism>
<comment type="caution">
    <text evidence="1">The sequence shown here is derived from an EMBL/GenBank/DDBJ whole genome shotgun (WGS) entry which is preliminary data.</text>
</comment>
<reference evidence="1" key="1">
    <citation type="submission" date="2021-04" db="EMBL/GenBank/DDBJ databases">
        <title>Genome based classification of Actinospica acidithermotolerans sp. nov., an actinobacterium isolated from an Indonesian hot spring.</title>
        <authorList>
            <person name="Kusuma A.B."/>
            <person name="Putra K.E."/>
            <person name="Nafisah S."/>
            <person name="Loh J."/>
            <person name="Nouioui I."/>
            <person name="Goodfellow M."/>
        </authorList>
    </citation>
    <scope>NUCLEOTIDE SEQUENCE</scope>
    <source>
        <strain evidence="1">CSCA 57</strain>
    </source>
</reference>
<name>A0A941IV98_9ACTN</name>
<proteinExistence type="predicted"/>
<dbReference type="PANTHER" id="PTHR40128">
    <property type="entry name" value="EXPRESSED PROTEIN"/>
    <property type="match status" value="1"/>
</dbReference>
<dbReference type="Proteomes" id="UP000675781">
    <property type="component" value="Unassembled WGS sequence"/>
</dbReference>
<evidence type="ECO:0000313" key="2">
    <source>
        <dbReference type="Proteomes" id="UP000675781"/>
    </source>
</evidence>
<dbReference type="RefSeq" id="WP_212533323.1">
    <property type="nucleotide sequence ID" value="NZ_JAGSOG010000342.1"/>
</dbReference>
<dbReference type="SUPFAM" id="SSF51197">
    <property type="entry name" value="Clavaminate synthase-like"/>
    <property type="match status" value="1"/>
</dbReference>
<gene>
    <name evidence="1" type="ORF">KDL01_36740</name>
</gene>
<dbReference type="Pfam" id="PF05721">
    <property type="entry name" value="PhyH"/>
    <property type="match status" value="1"/>
</dbReference>
<keyword evidence="1" id="KW-0560">Oxidoreductase</keyword>
<dbReference type="AlphaFoldDB" id="A0A941IV98"/>
<sequence length="302" mass="33678">MRTLTDSGPHAADPETLRARLSIDGYLYLRGLLPVAAVERAGAAVRAALAAGGWADAEGRPTGDPRALNAREAVSDPAYLRAASTPPFNRIPYLDPLRSTVRSLLGPDAFSYPVKVLRAVYPEGREPPRGRYVHADYLGTAVNDMLTSWIPLMPIPRRLGGLAVLPGSHRAGPRPLKVLGEAEEGWASTDYAMGDVLIFHCLTSHAALPNRGDRLRLSQDSRWQCGSQPAPTRMIYGPKDPGRGEAFGRLFHDRPWWEPVPATLRTMPREQLYEMPMWSRFFPVDAHRWRERVAIRRRHPEL</sequence>
<keyword evidence="2" id="KW-1185">Reference proteome</keyword>
<dbReference type="EMBL" id="JAGSOG010000342">
    <property type="protein sequence ID" value="MBR7838873.1"/>
    <property type="molecule type" value="Genomic_DNA"/>
</dbReference>
<accession>A0A941IV98</accession>
<keyword evidence="1" id="KW-0223">Dioxygenase</keyword>